<dbReference type="EMBL" id="GBHO01017762">
    <property type="protein sequence ID" value="JAG25842.1"/>
    <property type="molecule type" value="Transcribed_RNA"/>
</dbReference>
<name>A0A0A9XYG1_LYGHE</name>
<organism evidence="1">
    <name type="scientific">Lygus hesperus</name>
    <name type="common">Western plant bug</name>
    <dbReference type="NCBI Taxonomy" id="30085"/>
    <lineage>
        <taxon>Eukaryota</taxon>
        <taxon>Metazoa</taxon>
        <taxon>Ecdysozoa</taxon>
        <taxon>Arthropoda</taxon>
        <taxon>Hexapoda</taxon>
        <taxon>Insecta</taxon>
        <taxon>Pterygota</taxon>
        <taxon>Neoptera</taxon>
        <taxon>Paraneoptera</taxon>
        <taxon>Hemiptera</taxon>
        <taxon>Heteroptera</taxon>
        <taxon>Panheteroptera</taxon>
        <taxon>Cimicomorpha</taxon>
        <taxon>Miridae</taxon>
        <taxon>Mirini</taxon>
        <taxon>Lygus</taxon>
    </lineage>
</organism>
<sequence length="129" mass="14697">QNYVNSTIQRHTVIWDNFRSKIQDILTQLESGDVHLCSEEEIRFRVPLSHNITVTTTIPSIQRNSDISPLECRSLALEYINLKYPTFTNKIYTDGSKLHNGNTASAYFCATHNTTRGVGLNRNSSIFYA</sequence>
<accession>A0A0A9XYG1</accession>
<proteinExistence type="predicted"/>
<feature type="non-terminal residue" evidence="1">
    <location>
        <position position="1"/>
    </location>
</feature>
<feature type="non-terminal residue" evidence="1">
    <location>
        <position position="129"/>
    </location>
</feature>
<reference evidence="1" key="1">
    <citation type="journal article" date="2014" name="PLoS ONE">
        <title>Transcriptome-Based Identification of ABC Transporters in the Western Tarnished Plant Bug Lygus hesperus.</title>
        <authorList>
            <person name="Hull J.J."/>
            <person name="Chaney K."/>
            <person name="Geib S.M."/>
            <person name="Fabrick J.A."/>
            <person name="Brent C.S."/>
            <person name="Walsh D."/>
            <person name="Lavine L.C."/>
        </authorList>
    </citation>
    <scope>NUCLEOTIDE SEQUENCE</scope>
</reference>
<protein>
    <submittedName>
        <fullName evidence="1">Uncharacterized protein</fullName>
    </submittedName>
</protein>
<dbReference type="AlphaFoldDB" id="A0A0A9XYG1"/>
<gene>
    <name evidence="1" type="ORF">CM83_103463</name>
</gene>
<evidence type="ECO:0000313" key="1">
    <source>
        <dbReference type="EMBL" id="JAG25842.1"/>
    </source>
</evidence>
<reference evidence="1" key="2">
    <citation type="submission" date="2014-07" db="EMBL/GenBank/DDBJ databases">
        <authorList>
            <person name="Hull J."/>
        </authorList>
    </citation>
    <scope>NUCLEOTIDE SEQUENCE</scope>
</reference>